<organism evidence="3 4">
    <name type="scientific">Salarias fasciatus</name>
    <name type="common">Jewelled blenny</name>
    <name type="synonym">Blennius fasciatus</name>
    <dbReference type="NCBI Taxonomy" id="181472"/>
    <lineage>
        <taxon>Eukaryota</taxon>
        <taxon>Metazoa</taxon>
        <taxon>Chordata</taxon>
        <taxon>Craniata</taxon>
        <taxon>Vertebrata</taxon>
        <taxon>Euteleostomi</taxon>
        <taxon>Actinopterygii</taxon>
        <taxon>Neopterygii</taxon>
        <taxon>Teleostei</taxon>
        <taxon>Neoteleostei</taxon>
        <taxon>Acanthomorphata</taxon>
        <taxon>Ovalentaria</taxon>
        <taxon>Blenniimorphae</taxon>
        <taxon>Blenniiformes</taxon>
        <taxon>Blennioidei</taxon>
        <taxon>Blenniidae</taxon>
        <taxon>Salariinae</taxon>
        <taxon>Salarias</taxon>
    </lineage>
</organism>
<reference evidence="3" key="2">
    <citation type="submission" date="2025-08" db="UniProtKB">
        <authorList>
            <consortium name="Ensembl"/>
        </authorList>
    </citation>
    <scope>IDENTIFICATION</scope>
</reference>
<evidence type="ECO:0000313" key="3">
    <source>
        <dbReference type="Ensembl" id="ENSSFAP00005031384.1"/>
    </source>
</evidence>
<dbReference type="InterPro" id="IPR003309">
    <property type="entry name" value="SCAN_dom"/>
</dbReference>
<keyword evidence="4" id="KW-1185">Reference proteome</keyword>
<dbReference type="PROSITE" id="PS50804">
    <property type="entry name" value="SCAN_BOX"/>
    <property type="match status" value="1"/>
</dbReference>
<reference evidence="3" key="3">
    <citation type="submission" date="2025-09" db="UniProtKB">
        <authorList>
            <consortium name="Ensembl"/>
        </authorList>
    </citation>
    <scope>IDENTIFICATION</scope>
</reference>
<dbReference type="OMA" id="RTGMKET"/>
<reference evidence="3" key="1">
    <citation type="submission" date="2019-06" db="EMBL/GenBank/DDBJ databases">
        <authorList>
            <consortium name="Wellcome Sanger Institute Data Sharing"/>
        </authorList>
    </citation>
    <scope>NUCLEOTIDE SEQUENCE [LARGE SCALE GENOMIC DNA]</scope>
</reference>
<proteinExistence type="predicted"/>
<dbReference type="PANTHER" id="PTHR45935:SF15">
    <property type="entry name" value="SCAN BOX DOMAIN-CONTAINING PROTEIN"/>
    <property type="match status" value="1"/>
</dbReference>
<dbReference type="SUPFAM" id="SSF47353">
    <property type="entry name" value="Retrovirus capsid dimerization domain-like"/>
    <property type="match status" value="1"/>
</dbReference>
<evidence type="ECO:0000313" key="4">
    <source>
        <dbReference type="Proteomes" id="UP000472267"/>
    </source>
</evidence>
<feature type="domain" description="SCAN box" evidence="2">
    <location>
        <begin position="55"/>
        <end position="133"/>
    </location>
</feature>
<evidence type="ECO:0000259" key="2">
    <source>
        <dbReference type="PROSITE" id="PS50804"/>
    </source>
</evidence>
<dbReference type="Ensembl" id="ENSSFAT00005032516.1">
    <property type="protein sequence ID" value="ENSSFAP00005031384.1"/>
    <property type="gene ID" value="ENSSFAG00005015928.1"/>
</dbReference>
<name>A0A672HR40_SALFA</name>
<dbReference type="InterPro" id="IPR050916">
    <property type="entry name" value="SCAN-C2H2_zinc_finger"/>
</dbReference>
<dbReference type="AlphaFoldDB" id="A0A672HR40"/>
<evidence type="ECO:0000256" key="1">
    <source>
        <dbReference type="ARBA" id="ARBA00023242"/>
    </source>
</evidence>
<keyword evidence="1" id="KW-0539">Nucleus</keyword>
<protein>
    <recommendedName>
        <fullName evidence="2">SCAN box domain-containing protein</fullName>
    </recommendedName>
</protein>
<dbReference type="Gene3D" id="1.10.4020.10">
    <property type="entry name" value="DNA breaking-rejoining enzymes"/>
    <property type="match status" value="1"/>
</dbReference>
<dbReference type="SMART" id="SM00431">
    <property type="entry name" value="SCAN"/>
    <property type="match status" value="1"/>
</dbReference>
<dbReference type="PANTHER" id="PTHR45935">
    <property type="entry name" value="PROTEIN ZBED8-RELATED"/>
    <property type="match status" value="1"/>
</dbReference>
<dbReference type="Pfam" id="PF02023">
    <property type="entry name" value="SCAN"/>
    <property type="match status" value="1"/>
</dbReference>
<dbReference type="InParanoid" id="A0A672HR40"/>
<dbReference type="InterPro" id="IPR038269">
    <property type="entry name" value="SCAN_sf"/>
</dbReference>
<accession>A0A672HR40</accession>
<sequence>ESRKLHLIFSPVLSQREPGELVLSWGDHSVPHIWWQQSFKNMRLMHRLVHRLVYRRRFREPDIQPGETPHKLYTRLKDMFFKWIGPAERSVAKVFEVLITEQFRHTLAPEIRVWVKEHGPADGLRAVELVETFMSAWCQKNFPAEPRPRPATRANSLGQLQ</sequence>
<dbReference type="Proteomes" id="UP000472267">
    <property type="component" value="Chromosome 13"/>
</dbReference>